<reference evidence="1 2" key="1">
    <citation type="submission" date="2019-02" db="EMBL/GenBank/DDBJ databases">
        <title>Deep-cultivation of Planctomycetes and their phenomic and genomic characterization uncovers novel biology.</title>
        <authorList>
            <person name="Wiegand S."/>
            <person name="Jogler M."/>
            <person name="Boedeker C."/>
            <person name="Pinto D."/>
            <person name="Vollmers J."/>
            <person name="Rivas-Marin E."/>
            <person name="Kohn T."/>
            <person name="Peeters S.H."/>
            <person name="Heuer A."/>
            <person name="Rast P."/>
            <person name="Oberbeckmann S."/>
            <person name="Bunk B."/>
            <person name="Jeske O."/>
            <person name="Meyerdierks A."/>
            <person name="Storesund J.E."/>
            <person name="Kallscheuer N."/>
            <person name="Luecker S."/>
            <person name="Lage O.M."/>
            <person name="Pohl T."/>
            <person name="Merkel B.J."/>
            <person name="Hornburger P."/>
            <person name="Mueller R.-W."/>
            <person name="Bruemmer F."/>
            <person name="Labrenz M."/>
            <person name="Spormann A.M."/>
            <person name="Op den Camp H."/>
            <person name="Overmann J."/>
            <person name="Amann R."/>
            <person name="Jetten M.S.M."/>
            <person name="Mascher T."/>
            <person name="Medema M.H."/>
            <person name="Devos D.P."/>
            <person name="Kaster A.-K."/>
            <person name="Ovreas L."/>
            <person name="Rohde M."/>
            <person name="Galperin M.Y."/>
            <person name="Jogler C."/>
        </authorList>
    </citation>
    <scope>NUCLEOTIDE SEQUENCE [LARGE SCALE GENOMIC DNA]</scope>
    <source>
        <strain evidence="1 2">HG66A1</strain>
    </source>
</reference>
<dbReference type="EMBL" id="CP036266">
    <property type="protein sequence ID" value="QDT24623.1"/>
    <property type="molecule type" value="Genomic_DNA"/>
</dbReference>
<protein>
    <submittedName>
        <fullName evidence="1">Uncharacterized protein</fullName>
    </submittedName>
</protein>
<dbReference type="Proteomes" id="UP000320421">
    <property type="component" value="Chromosome"/>
</dbReference>
<sequence>MIKKLEYLSVLAGLMILLVGAGAAYYSDRASSEHTVIYRGGVSSIQWQKGLDNVTGFSSARKRDPSKPLKPIGRVVVFEDWVEFKRIDSLDAPLLIPRERIINLELVPDNAPPQ</sequence>
<dbReference type="AlphaFoldDB" id="A0A517PZ25"/>
<gene>
    <name evidence="1" type="ORF">HG66A1_64580</name>
</gene>
<dbReference type="RefSeq" id="WP_145193458.1">
    <property type="nucleotide sequence ID" value="NZ_CP036266.1"/>
</dbReference>
<keyword evidence="2" id="KW-1185">Reference proteome</keyword>
<name>A0A517PZ25_9PLAN</name>
<organism evidence="1 2">
    <name type="scientific">Gimesia chilikensis</name>
    <dbReference type="NCBI Taxonomy" id="2605989"/>
    <lineage>
        <taxon>Bacteria</taxon>
        <taxon>Pseudomonadati</taxon>
        <taxon>Planctomycetota</taxon>
        <taxon>Planctomycetia</taxon>
        <taxon>Planctomycetales</taxon>
        <taxon>Planctomycetaceae</taxon>
        <taxon>Gimesia</taxon>
    </lineage>
</organism>
<evidence type="ECO:0000313" key="2">
    <source>
        <dbReference type="Proteomes" id="UP000320421"/>
    </source>
</evidence>
<proteinExistence type="predicted"/>
<accession>A0A517PZ25</accession>
<evidence type="ECO:0000313" key="1">
    <source>
        <dbReference type="EMBL" id="QDT24623.1"/>
    </source>
</evidence>